<keyword evidence="1 11" id="KW-0645">Protease</keyword>
<dbReference type="RefSeq" id="XP_034115966.2">
    <property type="nucleotide sequence ID" value="XM_034260075.2"/>
</dbReference>
<proteinExistence type="inferred from homology"/>
<evidence type="ECO:0000256" key="3">
    <source>
        <dbReference type="ARBA" id="ARBA00022729"/>
    </source>
</evidence>
<keyword evidence="6" id="KW-0106">Calcium</keyword>
<evidence type="ECO:0000256" key="8">
    <source>
        <dbReference type="ARBA" id="ARBA00023157"/>
    </source>
</evidence>
<evidence type="ECO:0000259" key="14">
    <source>
        <dbReference type="PROSITE" id="PS50240"/>
    </source>
</evidence>
<dbReference type="GO" id="GO:0006508">
    <property type="term" value="P:proteolysis"/>
    <property type="evidence" value="ECO:0007669"/>
    <property type="project" value="UniProtKB-KW"/>
</dbReference>
<dbReference type="InterPro" id="IPR051487">
    <property type="entry name" value="Ser/Thr_Proteases_Immune/Dev"/>
</dbReference>
<feature type="domain" description="Clip" evidence="15">
    <location>
        <begin position="33"/>
        <end position="87"/>
    </location>
</feature>
<dbReference type="InterPro" id="IPR001254">
    <property type="entry name" value="Trypsin_dom"/>
</dbReference>
<dbReference type="InterPro" id="IPR001314">
    <property type="entry name" value="Peptidase_S1A"/>
</dbReference>
<organism evidence="16 17">
    <name type="scientific">Drosophila albomicans</name>
    <name type="common">Fruit fly</name>
    <dbReference type="NCBI Taxonomy" id="7291"/>
    <lineage>
        <taxon>Eukaryota</taxon>
        <taxon>Metazoa</taxon>
        <taxon>Ecdysozoa</taxon>
        <taxon>Arthropoda</taxon>
        <taxon>Hexapoda</taxon>
        <taxon>Insecta</taxon>
        <taxon>Pterygota</taxon>
        <taxon>Neoptera</taxon>
        <taxon>Endopterygota</taxon>
        <taxon>Diptera</taxon>
        <taxon>Brachycera</taxon>
        <taxon>Muscomorpha</taxon>
        <taxon>Ephydroidea</taxon>
        <taxon>Drosophilidae</taxon>
        <taxon>Drosophila</taxon>
    </lineage>
</organism>
<keyword evidence="9" id="KW-0325">Glycoprotein</keyword>
<comment type="domain">
    <text evidence="12">The clip domain consists of 35-55 residues which are 'knitted' together usually by 3 conserved disulfide bonds forming a clip-like compact structure.</text>
</comment>
<evidence type="ECO:0000259" key="15">
    <source>
        <dbReference type="PROSITE" id="PS51888"/>
    </source>
</evidence>
<keyword evidence="2" id="KW-0479">Metal-binding</keyword>
<comment type="subcellular location">
    <subcellularLocation>
        <location evidence="12">Secreted</location>
    </subcellularLocation>
</comment>
<dbReference type="GO" id="GO:0004252">
    <property type="term" value="F:serine-type endopeptidase activity"/>
    <property type="evidence" value="ECO:0007669"/>
    <property type="project" value="UniProtKB-UniRule"/>
</dbReference>
<dbReference type="PROSITE" id="PS00134">
    <property type="entry name" value="TRYPSIN_HIS"/>
    <property type="match status" value="1"/>
</dbReference>
<evidence type="ECO:0000313" key="16">
    <source>
        <dbReference type="Proteomes" id="UP000515160"/>
    </source>
</evidence>
<dbReference type="FunFam" id="2.40.10.10:FF:000084">
    <property type="entry name" value="Serine protease easter"/>
    <property type="match status" value="1"/>
</dbReference>
<evidence type="ECO:0000256" key="10">
    <source>
        <dbReference type="ARBA" id="ARBA00024195"/>
    </source>
</evidence>
<reference evidence="17" key="1">
    <citation type="submission" date="2025-08" db="UniProtKB">
        <authorList>
            <consortium name="RefSeq"/>
        </authorList>
    </citation>
    <scope>IDENTIFICATION</scope>
    <source>
        <strain evidence="17">15112-1751.03</strain>
        <tissue evidence="17">Whole Adult</tissue>
    </source>
</reference>
<keyword evidence="5 11" id="KW-0720">Serine protease</keyword>
<keyword evidence="8" id="KW-1015">Disulfide bond</keyword>
<evidence type="ECO:0000256" key="6">
    <source>
        <dbReference type="ARBA" id="ARBA00022837"/>
    </source>
</evidence>
<keyword evidence="3 12" id="KW-0732">Signal</keyword>
<evidence type="ECO:0000256" key="13">
    <source>
        <dbReference type="SAM" id="MobiDB-lite"/>
    </source>
</evidence>
<dbReference type="SMART" id="SM00680">
    <property type="entry name" value="CLIP"/>
    <property type="match status" value="1"/>
</dbReference>
<dbReference type="Pfam" id="PF12032">
    <property type="entry name" value="CLIP"/>
    <property type="match status" value="1"/>
</dbReference>
<dbReference type="Pfam" id="PF00089">
    <property type="entry name" value="Trypsin"/>
    <property type="match status" value="1"/>
</dbReference>
<evidence type="ECO:0000256" key="1">
    <source>
        <dbReference type="ARBA" id="ARBA00022670"/>
    </source>
</evidence>
<evidence type="ECO:0000256" key="7">
    <source>
        <dbReference type="ARBA" id="ARBA00023145"/>
    </source>
</evidence>
<feature type="signal peptide" evidence="12">
    <location>
        <begin position="1"/>
        <end position="26"/>
    </location>
</feature>
<keyword evidence="4 11" id="KW-0378">Hydrolase</keyword>
<evidence type="ECO:0000313" key="17">
    <source>
        <dbReference type="RefSeq" id="XP_034115966.2"/>
    </source>
</evidence>
<accession>A0A6P8XHP1</accession>
<name>A0A6P8XHP1_DROAB</name>
<dbReference type="FunFam" id="3.30.1640.30:FF:000001">
    <property type="entry name" value="Serine protease 7"/>
    <property type="match status" value="1"/>
</dbReference>
<dbReference type="InterPro" id="IPR043504">
    <property type="entry name" value="Peptidase_S1_PA_chymotrypsin"/>
</dbReference>
<feature type="domain" description="Peptidase S1" evidence="14">
    <location>
        <begin position="194"/>
        <end position="449"/>
    </location>
</feature>
<dbReference type="EC" id="3.4.21.-" evidence="11"/>
<dbReference type="PROSITE" id="PS00135">
    <property type="entry name" value="TRYPSIN_SER"/>
    <property type="match status" value="1"/>
</dbReference>
<dbReference type="Gene3D" id="2.40.10.10">
    <property type="entry name" value="Trypsin-like serine proteases"/>
    <property type="match status" value="2"/>
</dbReference>
<dbReference type="PRINTS" id="PR00722">
    <property type="entry name" value="CHYMOTRYPSIN"/>
</dbReference>
<evidence type="ECO:0000256" key="9">
    <source>
        <dbReference type="ARBA" id="ARBA00023180"/>
    </source>
</evidence>
<evidence type="ECO:0000256" key="12">
    <source>
        <dbReference type="RuleBase" id="RU366078"/>
    </source>
</evidence>
<dbReference type="PROSITE" id="PS51888">
    <property type="entry name" value="CLIP"/>
    <property type="match status" value="1"/>
</dbReference>
<protein>
    <recommendedName>
        <fullName evidence="12">CLIP domain-containing serine protease</fullName>
        <ecNumber evidence="11">3.4.21.-</ecNumber>
    </recommendedName>
</protein>
<evidence type="ECO:0000256" key="5">
    <source>
        <dbReference type="ARBA" id="ARBA00022825"/>
    </source>
</evidence>
<feature type="region of interest" description="Disordered" evidence="13">
    <location>
        <begin position="142"/>
        <end position="183"/>
    </location>
</feature>
<dbReference type="OrthoDB" id="9028152at2759"/>
<dbReference type="GO" id="GO:0046872">
    <property type="term" value="F:metal ion binding"/>
    <property type="evidence" value="ECO:0007669"/>
    <property type="project" value="UniProtKB-KW"/>
</dbReference>
<keyword evidence="12" id="KW-0964">Secreted</keyword>
<dbReference type="GeneID" id="117575731"/>
<dbReference type="InterPro" id="IPR018114">
    <property type="entry name" value="TRYPSIN_HIS"/>
</dbReference>
<feature type="chain" id="PRO_5039750998" description="CLIP domain-containing serine protease" evidence="12">
    <location>
        <begin position="27"/>
        <end position="450"/>
    </location>
</feature>
<dbReference type="InterPro" id="IPR022700">
    <property type="entry name" value="CLIP"/>
</dbReference>
<dbReference type="PANTHER" id="PTHR24256">
    <property type="entry name" value="TRYPTASE-RELATED"/>
    <property type="match status" value="1"/>
</dbReference>
<dbReference type="InterPro" id="IPR009003">
    <property type="entry name" value="Peptidase_S1_PA"/>
</dbReference>
<dbReference type="FunFam" id="2.40.10.10:FF:000028">
    <property type="entry name" value="Serine protease easter"/>
    <property type="match status" value="1"/>
</dbReference>
<dbReference type="SMART" id="SM00020">
    <property type="entry name" value="Tryp_SPc"/>
    <property type="match status" value="1"/>
</dbReference>
<evidence type="ECO:0000256" key="2">
    <source>
        <dbReference type="ARBA" id="ARBA00022723"/>
    </source>
</evidence>
<feature type="compositionally biased region" description="Low complexity" evidence="13">
    <location>
        <begin position="161"/>
        <end position="172"/>
    </location>
</feature>
<gene>
    <name evidence="17" type="primary">LOC117575731</name>
</gene>
<evidence type="ECO:0000256" key="11">
    <source>
        <dbReference type="RuleBase" id="RU363034"/>
    </source>
</evidence>
<dbReference type="InterPro" id="IPR038565">
    <property type="entry name" value="CLIP_sf"/>
</dbReference>
<comment type="similarity">
    <text evidence="10 12">Belongs to the peptidase S1 family. CLIP subfamily.</text>
</comment>
<dbReference type="AlphaFoldDB" id="A0A6P8XHP1"/>
<dbReference type="Gene3D" id="3.30.1640.30">
    <property type="match status" value="1"/>
</dbReference>
<keyword evidence="16" id="KW-1185">Reference proteome</keyword>
<dbReference type="GO" id="GO:0035008">
    <property type="term" value="P:positive regulation of melanization defense response"/>
    <property type="evidence" value="ECO:0007669"/>
    <property type="project" value="UniProtKB-ARBA"/>
</dbReference>
<sequence length="450" mass="50124">MPNSSVNKFTIMKVFIFLLCIWGVELTNGRYARCINPNQRAGLCVQISECQTLYSVLQQPNLSPNEKQFVRESGCGRGSDNRPFVCCTADTGYTRSRRITPNFPDYGDFGESFNNNFNSFDYGWNQAPSSDQRTVLFPRQETRPWSFGNEQSNDRDFGRSQTQQPQVQQQQQGDGSSLLPQPPTCGGVTIDNKIYGGEDADLNEFPWTVLLEYRRLNGNGLSTSCAGTLINQRYIVTAAHCLTGRIVREIGPLVSARLGEHDTRTAVDCPPGGGACSPAAQRLGIEEMRVHELYKETTPNQMHDIGLVRLERDVRYSNSIQPVCLPSVVAPETKRAGQQYTVVGFGRTLKTARSPIKQKLVVGYVEPAQCRNKFAERKISIMPTQLCAGGEFSQDSCDGDSGGPLMRFRDNSWVLEGIVSFGYKCGLKDWPGVYTSVAAYDIWIKQNIRA</sequence>
<dbReference type="InterPro" id="IPR033116">
    <property type="entry name" value="TRYPSIN_SER"/>
</dbReference>
<dbReference type="GO" id="GO:0005576">
    <property type="term" value="C:extracellular region"/>
    <property type="evidence" value="ECO:0007669"/>
    <property type="project" value="UniProtKB-SubCell"/>
</dbReference>
<evidence type="ECO:0000256" key="4">
    <source>
        <dbReference type="ARBA" id="ARBA00022801"/>
    </source>
</evidence>
<dbReference type="CDD" id="cd00190">
    <property type="entry name" value="Tryp_SPc"/>
    <property type="match status" value="1"/>
</dbReference>
<dbReference type="SUPFAM" id="SSF50494">
    <property type="entry name" value="Trypsin-like serine proteases"/>
    <property type="match status" value="1"/>
</dbReference>
<dbReference type="PROSITE" id="PS50240">
    <property type="entry name" value="TRYPSIN_DOM"/>
    <property type="match status" value="1"/>
</dbReference>
<dbReference type="Proteomes" id="UP000515160">
    <property type="component" value="Chromosome 2R"/>
</dbReference>
<keyword evidence="7" id="KW-0865">Zymogen</keyword>